<dbReference type="Pfam" id="PF00078">
    <property type="entry name" value="RVT_1"/>
    <property type="match status" value="1"/>
</dbReference>
<organism evidence="4 5">
    <name type="scientific">Strongyloides stercoralis</name>
    <name type="common">Threadworm</name>
    <dbReference type="NCBI Taxonomy" id="6248"/>
    <lineage>
        <taxon>Eukaryota</taxon>
        <taxon>Metazoa</taxon>
        <taxon>Ecdysozoa</taxon>
        <taxon>Nematoda</taxon>
        <taxon>Chromadorea</taxon>
        <taxon>Rhabditida</taxon>
        <taxon>Tylenchina</taxon>
        <taxon>Panagrolaimomorpha</taxon>
        <taxon>Strongyloidoidea</taxon>
        <taxon>Strongyloididae</taxon>
        <taxon>Strongyloides</taxon>
    </lineage>
</organism>
<dbReference type="Gene3D" id="3.10.10.10">
    <property type="entry name" value="HIV Type 1 Reverse Transcriptase, subunit A, domain 1"/>
    <property type="match status" value="1"/>
</dbReference>
<dbReference type="Proteomes" id="UP000035681">
    <property type="component" value="Unplaced"/>
</dbReference>
<dbReference type="AlphaFoldDB" id="A0AAF5DLB4"/>
<sequence>FGEISSNHQAFWLDFVKKEIPSYFLSNVHAIDEIDDNKIRFHSEEVIPENAEWEDSLPHNPSRDTPLSRDDFDKLIYSTNLSKENEIFLRYILWKKKHAFHEYDDSHKTPRKIKPARISNEIEQEVSNQNQKWRFVVDFRHTNSLVKQQSHVISCIDKITSEAVRKTFYSSFDLKTGFHQIPLDKHSRQIAAFVTHEDKDEIHTNNEKVAALSNKPVLRTSKKLKSFLGAASYFRKHIKNYAAIASPLYSLDKNFKWEQKHTDAFELLKTALINAATLSPPDNTKNYTIFTDASFQGLGATLTQNGKPVAFVILLIKTSREKLPNN</sequence>
<accession>A0AAF5DLB4</accession>
<evidence type="ECO:0000313" key="4">
    <source>
        <dbReference type="Proteomes" id="UP000035681"/>
    </source>
</evidence>
<feature type="domain" description="Reverse transcriptase" evidence="2">
    <location>
        <begin position="129"/>
        <end position="198"/>
    </location>
</feature>
<dbReference type="EC" id="2.7.7.49" evidence="1"/>
<dbReference type="InterPro" id="IPR000477">
    <property type="entry name" value="RT_dom"/>
</dbReference>
<dbReference type="GO" id="GO:0003964">
    <property type="term" value="F:RNA-directed DNA polymerase activity"/>
    <property type="evidence" value="ECO:0007669"/>
    <property type="project" value="UniProtKB-EC"/>
</dbReference>
<dbReference type="Pfam" id="PF17919">
    <property type="entry name" value="RT_RNaseH_2"/>
    <property type="match status" value="1"/>
</dbReference>
<dbReference type="WBParaSite" id="TCONS_00013789.p1">
    <property type="protein sequence ID" value="TCONS_00013789.p1"/>
    <property type="gene ID" value="XLOC_008702"/>
</dbReference>
<feature type="domain" description="Reverse transcriptase/retrotransposon-derived protein RNase H-like" evidence="3">
    <location>
        <begin position="257"/>
        <end position="312"/>
    </location>
</feature>
<dbReference type="InterPro" id="IPR043502">
    <property type="entry name" value="DNA/RNA_pol_sf"/>
</dbReference>
<dbReference type="PANTHER" id="PTHR33064:SF37">
    <property type="entry name" value="RIBONUCLEASE H"/>
    <property type="match status" value="1"/>
</dbReference>
<evidence type="ECO:0000259" key="3">
    <source>
        <dbReference type="Pfam" id="PF17919"/>
    </source>
</evidence>
<reference evidence="5" key="1">
    <citation type="submission" date="2024-02" db="UniProtKB">
        <authorList>
            <consortium name="WormBaseParasite"/>
        </authorList>
    </citation>
    <scope>IDENTIFICATION</scope>
</reference>
<evidence type="ECO:0000259" key="2">
    <source>
        <dbReference type="Pfam" id="PF00078"/>
    </source>
</evidence>
<keyword evidence="4" id="KW-1185">Reference proteome</keyword>
<evidence type="ECO:0000256" key="1">
    <source>
        <dbReference type="ARBA" id="ARBA00012493"/>
    </source>
</evidence>
<protein>
    <recommendedName>
        <fullName evidence="1">RNA-directed DNA polymerase</fullName>
        <ecNumber evidence="1">2.7.7.49</ecNumber>
    </recommendedName>
</protein>
<name>A0AAF5DLB4_STRER</name>
<dbReference type="InterPro" id="IPR041577">
    <property type="entry name" value="RT_RNaseH_2"/>
</dbReference>
<evidence type="ECO:0000313" key="5">
    <source>
        <dbReference type="WBParaSite" id="TCONS_00013789.p1"/>
    </source>
</evidence>
<dbReference type="Gene3D" id="3.30.70.270">
    <property type="match status" value="1"/>
</dbReference>
<dbReference type="SUPFAM" id="SSF56672">
    <property type="entry name" value="DNA/RNA polymerases"/>
    <property type="match status" value="1"/>
</dbReference>
<dbReference type="InterPro" id="IPR043128">
    <property type="entry name" value="Rev_trsase/Diguanyl_cyclase"/>
</dbReference>
<dbReference type="InterPro" id="IPR051320">
    <property type="entry name" value="Viral_Replic_Matur_Polypro"/>
</dbReference>
<dbReference type="PANTHER" id="PTHR33064">
    <property type="entry name" value="POL PROTEIN"/>
    <property type="match status" value="1"/>
</dbReference>
<dbReference type="FunFam" id="3.30.70.270:FF:000020">
    <property type="entry name" value="Transposon Tf2-6 polyprotein-like Protein"/>
    <property type="match status" value="1"/>
</dbReference>
<proteinExistence type="predicted"/>